<dbReference type="AlphaFoldDB" id="A0A9W8H9Q2"/>
<dbReference type="Proteomes" id="UP001140217">
    <property type="component" value="Unassembled WGS sequence"/>
</dbReference>
<protein>
    <submittedName>
        <fullName evidence="1">Uncharacterized protein</fullName>
    </submittedName>
</protein>
<organism evidence="1 2">
    <name type="scientific">Coemansia javaensis</name>
    <dbReference type="NCBI Taxonomy" id="2761396"/>
    <lineage>
        <taxon>Eukaryota</taxon>
        <taxon>Fungi</taxon>
        <taxon>Fungi incertae sedis</taxon>
        <taxon>Zoopagomycota</taxon>
        <taxon>Kickxellomycotina</taxon>
        <taxon>Kickxellomycetes</taxon>
        <taxon>Kickxellales</taxon>
        <taxon>Kickxellaceae</taxon>
        <taxon>Coemansia</taxon>
    </lineage>
</organism>
<gene>
    <name evidence="1" type="ORF">H4R18_005270</name>
</gene>
<evidence type="ECO:0000313" key="1">
    <source>
        <dbReference type="EMBL" id="KAJ2777215.1"/>
    </source>
</evidence>
<name>A0A9W8H9Q2_9FUNG</name>
<evidence type="ECO:0000313" key="2">
    <source>
        <dbReference type="Proteomes" id="UP001140217"/>
    </source>
</evidence>
<proteinExistence type="predicted"/>
<dbReference type="EMBL" id="JANBUL010000305">
    <property type="protein sequence ID" value="KAJ2777215.1"/>
    <property type="molecule type" value="Genomic_DNA"/>
</dbReference>
<keyword evidence="2" id="KW-1185">Reference proteome</keyword>
<sequence length="160" mass="17420">MAHPGYNIPLILGGGYCGMVKHVRLHAIYAENPLASFTEIWSCMSGKAAWDHRLDRGSTTNRTYLAIHDGNAFATMGALVGTSLNELYLSVAVRAETLATFVSMAPCLERLTATNILAATFPVEDHTRFAAGPSNLMRLKPLSTTMKALTIRQIQFVPPL</sequence>
<comment type="caution">
    <text evidence="1">The sequence shown here is derived from an EMBL/GenBank/DDBJ whole genome shotgun (WGS) entry which is preliminary data.</text>
</comment>
<reference evidence="1" key="1">
    <citation type="submission" date="2022-07" db="EMBL/GenBank/DDBJ databases">
        <title>Phylogenomic reconstructions and comparative analyses of Kickxellomycotina fungi.</title>
        <authorList>
            <person name="Reynolds N.K."/>
            <person name="Stajich J.E."/>
            <person name="Barry K."/>
            <person name="Grigoriev I.V."/>
            <person name="Crous P."/>
            <person name="Smith M.E."/>
        </authorList>
    </citation>
    <scope>NUCLEOTIDE SEQUENCE</scope>
    <source>
        <strain evidence="1">NBRC 105414</strain>
    </source>
</reference>
<accession>A0A9W8H9Q2</accession>